<dbReference type="InterPro" id="IPR008279">
    <property type="entry name" value="PEP-util_enz_mobile_dom"/>
</dbReference>
<keyword evidence="2" id="KW-0670">Pyruvate</keyword>
<dbReference type="NCBIfam" id="NF004508">
    <property type="entry name" value="PRK05849.1"/>
    <property type="match status" value="1"/>
</dbReference>
<dbReference type="PANTHER" id="PTHR43615">
    <property type="entry name" value="PHOSPHOENOLPYRUVATE SYNTHASE-RELATED"/>
    <property type="match status" value="1"/>
</dbReference>
<organism evidence="2 3">
    <name type="scientific">Streptomyces chartreusis</name>
    <dbReference type="NCBI Taxonomy" id="1969"/>
    <lineage>
        <taxon>Bacteria</taxon>
        <taxon>Bacillati</taxon>
        <taxon>Actinomycetota</taxon>
        <taxon>Actinomycetes</taxon>
        <taxon>Kitasatosporales</taxon>
        <taxon>Streptomycetaceae</taxon>
        <taxon>Streptomyces</taxon>
    </lineage>
</organism>
<reference evidence="2 3" key="1">
    <citation type="submission" date="2020-06" db="EMBL/GenBank/DDBJ databases">
        <title>Genome mining for natural products.</title>
        <authorList>
            <person name="Zhang B."/>
            <person name="Shi J."/>
            <person name="Ge H."/>
        </authorList>
    </citation>
    <scope>NUCLEOTIDE SEQUENCE [LARGE SCALE GENOMIC DNA]</scope>
    <source>
        <strain evidence="2 3">NA02069</strain>
    </source>
</reference>
<dbReference type="SUPFAM" id="SSF52009">
    <property type="entry name" value="Phosphohistidine domain"/>
    <property type="match status" value="1"/>
</dbReference>
<accession>A0A7H8T1K1</accession>
<dbReference type="AlphaFoldDB" id="A0A7H8T1K1"/>
<dbReference type="Gene3D" id="3.30.1490.20">
    <property type="entry name" value="ATP-grasp fold, A domain"/>
    <property type="match status" value="1"/>
</dbReference>
<dbReference type="SUPFAM" id="SSF56059">
    <property type="entry name" value="Glutathione synthetase ATP-binding domain-like"/>
    <property type="match status" value="1"/>
</dbReference>
<evidence type="ECO:0000259" key="1">
    <source>
        <dbReference type="Pfam" id="PF00391"/>
    </source>
</evidence>
<dbReference type="Pfam" id="PF00391">
    <property type="entry name" value="PEP-utilizers"/>
    <property type="match status" value="1"/>
</dbReference>
<dbReference type="Gene3D" id="3.50.30.10">
    <property type="entry name" value="Phosphohistidine domain"/>
    <property type="match status" value="1"/>
</dbReference>
<sequence>MTARVTLGTKAESLSRVSALLRSGRVLALMYFTVAEWRAKRNEIINAITDFTEYDQTLIIRSSTRREDSAQHSAAGEFLSIKGVRGSKALGGAIDSVIASYGMCIDDDQVLVQPEASTVIASGVAASCDPSTGSPYRVVNWVDGPETAAVTSGAGAPLRTWYHVSHRATVDPPETFLKNVIKLVGELEDLTGIRHLQVEFGIDKNGHPILFQVRQLTNVPTSIPTQKHHDALMKVYQRLRDSPPDHSHPGVIGRRSIYGVMPDWNPAEIIGIRPRPLALSLYRTLLTDHAWSAARRRYGYRSVGAPVLTDFAGSPYVDSRVSFSSLVPADLDDSLATRLVDYYIDRLDSNPHLHDKVEFEIAFTCYTFDLDKRLAPLRTAGFDEDDSRTLSRSLHALTKKLLSGLGPWHADQQSIRELARRRLHFANQPAHSTSRIKRLLNDCMRYGTVSFAGLARGAFIATQLLSSLVNAEVLSPPERLEFISGIRTVAREMSEKFRQLSREDFLARYGHLRPGTYDILSARYDETPDLYFNWHRHEPQMAQQAEFHLSAPQVRKLTDLLIRSDFPISPSNFLSFLGAAIKAREVAKFEFTHNLSDALLSLRLLGEQMNIDTGDLSYLNVPTIMQLSGDLAHNTGLVRAAVERGRAAHEITESIALPPLITSCEEIWGFEMPRTQPNFVSQRRVIAPVALVAEGNPIEGCIALLVSADPGYDWIFTHGIVGLVTCYGGVNSHMAVRAQELNIPAVIGAGEIRFHHWVGASTLEIDSANMSVRVIA</sequence>
<protein>
    <submittedName>
        <fullName evidence="2">Phosphoenolpyruvate synthase</fullName>
    </submittedName>
</protein>
<dbReference type="RefSeq" id="WP_176574676.1">
    <property type="nucleotide sequence ID" value="NZ_CBDRGH010000024.1"/>
</dbReference>
<evidence type="ECO:0000313" key="2">
    <source>
        <dbReference type="EMBL" id="QKZ17327.1"/>
    </source>
</evidence>
<dbReference type="GO" id="GO:0016772">
    <property type="term" value="F:transferase activity, transferring phosphorus-containing groups"/>
    <property type="evidence" value="ECO:0007669"/>
    <property type="project" value="InterPro"/>
</dbReference>
<dbReference type="PANTHER" id="PTHR43615:SF1">
    <property type="entry name" value="PPDK_N DOMAIN-CONTAINING PROTEIN"/>
    <property type="match status" value="1"/>
</dbReference>
<dbReference type="GO" id="GO:0005524">
    <property type="term" value="F:ATP binding"/>
    <property type="evidence" value="ECO:0007669"/>
    <property type="project" value="InterPro"/>
</dbReference>
<evidence type="ECO:0000313" key="3">
    <source>
        <dbReference type="Proteomes" id="UP000509418"/>
    </source>
</evidence>
<keyword evidence="3" id="KW-1185">Reference proteome</keyword>
<dbReference type="Proteomes" id="UP000509418">
    <property type="component" value="Chromosome"/>
</dbReference>
<dbReference type="EMBL" id="CP056041">
    <property type="protein sequence ID" value="QKZ17327.1"/>
    <property type="molecule type" value="Genomic_DNA"/>
</dbReference>
<proteinExistence type="predicted"/>
<name>A0A7H8T1K1_STRCX</name>
<feature type="domain" description="PEP-utilising enzyme mobile" evidence="1">
    <location>
        <begin position="699"/>
        <end position="766"/>
    </location>
</feature>
<dbReference type="InterPro" id="IPR013815">
    <property type="entry name" value="ATP_grasp_subdomain_1"/>
</dbReference>
<dbReference type="InterPro" id="IPR051549">
    <property type="entry name" value="PEP_Utilizing_Enz"/>
</dbReference>
<gene>
    <name evidence="2" type="ORF">HUT05_08175</name>
</gene>
<dbReference type="InterPro" id="IPR036637">
    <property type="entry name" value="Phosphohistidine_dom_sf"/>
</dbReference>